<keyword evidence="2" id="KW-1185">Reference proteome</keyword>
<protein>
    <submittedName>
        <fullName evidence="1">Uncharacterized protein</fullName>
    </submittedName>
</protein>
<dbReference type="EMBL" id="CM039429">
    <property type="protein sequence ID" value="KAI4347647.1"/>
    <property type="molecule type" value="Genomic_DNA"/>
</dbReference>
<evidence type="ECO:0000313" key="1">
    <source>
        <dbReference type="EMBL" id="KAI4347647.1"/>
    </source>
</evidence>
<comment type="caution">
    <text evidence="1">The sequence shown here is derived from an EMBL/GenBank/DDBJ whole genome shotgun (WGS) entry which is preliminary data.</text>
</comment>
<name>A0ACB9PGL8_BAUVA</name>
<gene>
    <name evidence="1" type="ORF">L6164_008439</name>
</gene>
<organism evidence="1 2">
    <name type="scientific">Bauhinia variegata</name>
    <name type="common">Purple orchid tree</name>
    <name type="synonym">Phanera variegata</name>
    <dbReference type="NCBI Taxonomy" id="167791"/>
    <lineage>
        <taxon>Eukaryota</taxon>
        <taxon>Viridiplantae</taxon>
        <taxon>Streptophyta</taxon>
        <taxon>Embryophyta</taxon>
        <taxon>Tracheophyta</taxon>
        <taxon>Spermatophyta</taxon>
        <taxon>Magnoliopsida</taxon>
        <taxon>eudicotyledons</taxon>
        <taxon>Gunneridae</taxon>
        <taxon>Pentapetalae</taxon>
        <taxon>rosids</taxon>
        <taxon>fabids</taxon>
        <taxon>Fabales</taxon>
        <taxon>Fabaceae</taxon>
        <taxon>Cercidoideae</taxon>
        <taxon>Cercideae</taxon>
        <taxon>Bauhiniinae</taxon>
        <taxon>Bauhinia</taxon>
    </lineage>
</organism>
<proteinExistence type="predicted"/>
<evidence type="ECO:0000313" key="2">
    <source>
        <dbReference type="Proteomes" id="UP000828941"/>
    </source>
</evidence>
<reference evidence="1 2" key="1">
    <citation type="journal article" date="2022" name="DNA Res.">
        <title>Chromosomal-level genome assembly of the orchid tree Bauhinia variegata (Leguminosae; Cercidoideae) supports the allotetraploid origin hypothesis of Bauhinia.</title>
        <authorList>
            <person name="Zhong Y."/>
            <person name="Chen Y."/>
            <person name="Zheng D."/>
            <person name="Pang J."/>
            <person name="Liu Y."/>
            <person name="Luo S."/>
            <person name="Meng S."/>
            <person name="Qian L."/>
            <person name="Wei D."/>
            <person name="Dai S."/>
            <person name="Zhou R."/>
        </authorList>
    </citation>
    <scope>NUCLEOTIDE SEQUENCE [LARGE SCALE GENOMIC DNA]</scope>
    <source>
        <strain evidence="1">BV-YZ2020</strain>
    </source>
</reference>
<sequence length="186" mass="21745">MKCEREAVKTEHEDDSVQTIVFTAGTILVMLGLKRFLVEQWRAWVFLVLNLILLAIFFMSMMPSCWIMSTRREGNDQEGKVGKMKMKSSCGCPRAEEGAEEEFCKEQYRIIDVNNEENEEEEEEDEDENEEEEEEVSKEELNERVEAFIAMFRQHLVSDAKQADNFRLQEHSRMKAKGLNYSSVLL</sequence>
<dbReference type="Proteomes" id="UP000828941">
    <property type="component" value="Chromosome 4"/>
</dbReference>
<accession>A0ACB9PGL8</accession>